<dbReference type="Pfam" id="PF04773">
    <property type="entry name" value="FecR"/>
    <property type="match status" value="1"/>
</dbReference>
<dbReference type="InterPro" id="IPR006860">
    <property type="entry name" value="FecR"/>
</dbReference>
<dbReference type="GO" id="GO:0016989">
    <property type="term" value="F:sigma factor antagonist activity"/>
    <property type="evidence" value="ECO:0007669"/>
    <property type="project" value="TreeGrafter"/>
</dbReference>
<name>A0A7Z3BMB3_9PSED</name>
<dbReference type="Proteomes" id="UP000502549">
    <property type="component" value="Chromosome"/>
</dbReference>
<dbReference type="AlphaFoldDB" id="A0A7Z3BMB3"/>
<accession>A0A7Z3BMB3</accession>
<sequence length="322" mass="36068">MMSRHEDAVLQQVAEWLVRLEAEPQRQAEFDAWCASDARCAAAAASLTSTLRRFDRLSAAPAHAALDAAHSLDRQRQRRRTGGVALALAALLPLGLFLHANPPAYLLADLRTGTSQWQETRLDDGSQVFLDGRSAADLDFDTHRRTVHLIQGDILVQVAHDAARPFVVETAHGSIRALGTRFIVERRDDATWLTMLESRVEVRSRSGASVEVAAGQRLRLRLDDQGLGQPQQVDSSTFERSWRNHQLVVWDRPMPEVLEELDRNFSGYLAYDAKALAGLRVSAVLPMDDPQRALRLLARSFPLQVKSYGPWLLQVTRENPRE</sequence>
<dbReference type="InterPro" id="IPR012373">
    <property type="entry name" value="Ferrdict_sens_TM"/>
</dbReference>
<feature type="transmembrane region" description="Helical" evidence="1">
    <location>
        <begin position="81"/>
        <end position="100"/>
    </location>
</feature>
<protein>
    <recommendedName>
        <fullName evidence="2">FecR protein domain-containing protein</fullName>
    </recommendedName>
</protein>
<evidence type="ECO:0000259" key="2">
    <source>
        <dbReference type="Pfam" id="PF04773"/>
    </source>
</evidence>
<evidence type="ECO:0000313" key="3">
    <source>
        <dbReference type="EMBL" id="QJP09564.1"/>
    </source>
</evidence>
<dbReference type="EMBL" id="CP048833">
    <property type="protein sequence ID" value="QJP09564.1"/>
    <property type="molecule type" value="Genomic_DNA"/>
</dbReference>
<keyword evidence="4" id="KW-1185">Reference proteome</keyword>
<feature type="domain" description="FecR protein" evidence="2">
    <location>
        <begin position="109"/>
        <end position="201"/>
    </location>
</feature>
<keyword evidence="1" id="KW-0472">Membrane</keyword>
<organism evidence="3 4">
    <name type="scientific">Pseudomonas multiresinivorans</name>
    <dbReference type="NCBI Taxonomy" id="95301"/>
    <lineage>
        <taxon>Bacteria</taxon>
        <taxon>Pseudomonadati</taxon>
        <taxon>Pseudomonadota</taxon>
        <taxon>Gammaproteobacteria</taxon>
        <taxon>Pseudomonadales</taxon>
        <taxon>Pseudomonadaceae</taxon>
        <taxon>Pseudomonas</taxon>
    </lineage>
</organism>
<keyword evidence="1" id="KW-1133">Transmembrane helix</keyword>
<proteinExistence type="predicted"/>
<evidence type="ECO:0000256" key="1">
    <source>
        <dbReference type="SAM" id="Phobius"/>
    </source>
</evidence>
<dbReference type="PANTHER" id="PTHR30273:SF2">
    <property type="entry name" value="PROTEIN FECR"/>
    <property type="match status" value="1"/>
</dbReference>
<gene>
    <name evidence="3" type="ORF">G4G71_17340</name>
</gene>
<reference evidence="3 4" key="1">
    <citation type="submission" date="2020-02" db="EMBL/GenBank/DDBJ databases">
        <title>Complete genome sequence of Pseudomonas multiresinivorans ORNL1.</title>
        <authorList>
            <person name="Podar M."/>
        </authorList>
    </citation>
    <scope>NUCLEOTIDE SEQUENCE [LARGE SCALE GENOMIC DNA]</scope>
    <source>
        <strain evidence="4">populi</strain>
    </source>
</reference>
<dbReference type="Gene3D" id="2.60.120.1440">
    <property type="match status" value="1"/>
</dbReference>
<dbReference type="PANTHER" id="PTHR30273">
    <property type="entry name" value="PERIPLASMIC SIGNAL SENSOR AND SIGMA FACTOR ACTIVATOR FECR-RELATED"/>
    <property type="match status" value="1"/>
</dbReference>
<dbReference type="PIRSF" id="PIRSF018266">
    <property type="entry name" value="FecR"/>
    <property type="match status" value="1"/>
</dbReference>
<evidence type="ECO:0000313" key="4">
    <source>
        <dbReference type="Proteomes" id="UP000502549"/>
    </source>
</evidence>
<dbReference type="KEGG" id="pmui:G4G71_17340"/>
<keyword evidence="1" id="KW-0812">Transmembrane</keyword>